<name>A0A917IEI0_9MICO</name>
<keyword evidence="4" id="KW-1185">Reference proteome</keyword>
<dbReference type="InterPro" id="IPR002586">
    <property type="entry name" value="CobQ/CobB/MinD/ParA_Nub-bd_dom"/>
</dbReference>
<accession>A0A917IEI0</accession>
<dbReference type="GO" id="GO:0005524">
    <property type="term" value="F:ATP binding"/>
    <property type="evidence" value="ECO:0007669"/>
    <property type="project" value="TreeGrafter"/>
</dbReference>
<feature type="compositionally biased region" description="Basic and acidic residues" evidence="1">
    <location>
        <begin position="86"/>
        <end position="101"/>
    </location>
</feature>
<feature type="domain" description="CobQ/CobB/MinD/ParA nucleotide binding" evidence="2">
    <location>
        <begin position="373"/>
        <end position="414"/>
    </location>
</feature>
<organism evidence="3 4">
    <name type="scientific">Microbacterium album</name>
    <dbReference type="NCBI Taxonomy" id="2053191"/>
    <lineage>
        <taxon>Bacteria</taxon>
        <taxon>Bacillati</taxon>
        <taxon>Actinomycetota</taxon>
        <taxon>Actinomycetes</taxon>
        <taxon>Micrococcales</taxon>
        <taxon>Microbacteriaceae</taxon>
        <taxon>Microbacterium</taxon>
    </lineage>
</organism>
<proteinExistence type="predicted"/>
<dbReference type="RefSeq" id="WP_229663111.1">
    <property type="nucleotide sequence ID" value="NZ_BMJY01000003.1"/>
</dbReference>
<feature type="compositionally biased region" description="Basic and acidic residues" evidence="1">
    <location>
        <begin position="257"/>
        <end position="275"/>
    </location>
</feature>
<dbReference type="AlphaFoldDB" id="A0A917IEI0"/>
<sequence>MTKNITTDPDEDPAEGQDHGVLADAGVDTTAIGILSPHTAQVRVVLPHVVEEPDDEVIDDGLNPDDVRRGEIVIELPGGHAAAGAVDRDGEPGDEPPHAEEESPAMTGEIDGGIVSAAREAADADEHGIEDAVVVHEGGHGSEEPAAEEQDRDPQGDSRQDDDEPDHEPEAAEAGQRADEAPPAEDDEETPVSAEPTDAGEPVAAPQSAAASTGFETDAHHDESASGEDVATPMAAAPSADGGEPETDPVEEEAMTESEKNREDDAAADAGRSERTLSPAPARPRTEVQLTSKRLGELGASAERESSDLLTPDRLLDPNRVSRSEPEDPWRHLVYSLTRGRVNLGDSRRTRERKELTARIAAALPGGARFVPVLSRKGGVGKTTVTTLLGMALADARDDRIIAVDANPDRGTLADRIGRKSSRTVRDLVRMRDEVRGYNDISGIVARDETRLDVLASDADPRIAEAFGDDDYRDVAAVAGHYYSIVLTDTGTGIVHSVMGATLELADQLIIVSGLSVDEARLASETLTWLESNGYEQQARDAVVVLTQQAPGAPIVRLGELDAHFASRVRAVMHLPYDPALATGSVISFRELRPATRQAAREIAARVVEGLRESGKAA</sequence>
<feature type="region of interest" description="Disordered" evidence="1">
    <location>
        <begin position="1"/>
        <end position="24"/>
    </location>
</feature>
<dbReference type="SUPFAM" id="SSF52540">
    <property type="entry name" value="P-loop containing nucleoside triphosphate hydrolases"/>
    <property type="match status" value="1"/>
</dbReference>
<comment type="caution">
    <text evidence="3">The sequence shown here is derived from an EMBL/GenBank/DDBJ whole genome shotgun (WGS) entry which is preliminary data.</text>
</comment>
<dbReference type="GO" id="GO:0009898">
    <property type="term" value="C:cytoplasmic side of plasma membrane"/>
    <property type="evidence" value="ECO:0007669"/>
    <property type="project" value="TreeGrafter"/>
</dbReference>
<protein>
    <recommendedName>
        <fullName evidence="2">CobQ/CobB/MinD/ParA nucleotide binding domain-containing protein</fullName>
    </recommendedName>
</protein>
<dbReference type="InterPro" id="IPR050625">
    <property type="entry name" value="ParA/MinD_ATPase"/>
</dbReference>
<dbReference type="GO" id="GO:0005829">
    <property type="term" value="C:cytosol"/>
    <property type="evidence" value="ECO:0007669"/>
    <property type="project" value="TreeGrafter"/>
</dbReference>
<dbReference type="Gene3D" id="3.40.50.300">
    <property type="entry name" value="P-loop containing nucleotide triphosphate hydrolases"/>
    <property type="match status" value="1"/>
</dbReference>
<dbReference type="EMBL" id="BMJY01000003">
    <property type="protein sequence ID" value="GGH40491.1"/>
    <property type="molecule type" value="Genomic_DNA"/>
</dbReference>
<dbReference type="GO" id="GO:0051782">
    <property type="term" value="P:negative regulation of cell division"/>
    <property type="evidence" value="ECO:0007669"/>
    <property type="project" value="TreeGrafter"/>
</dbReference>
<dbReference type="PANTHER" id="PTHR43384">
    <property type="entry name" value="SEPTUM SITE-DETERMINING PROTEIN MIND HOMOLOG, CHLOROPLASTIC-RELATED"/>
    <property type="match status" value="1"/>
</dbReference>
<feature type="region of interest" description="Disordered" evidence="1">
    <location>
        <begin position="78"/>
        <end position="326"/>
    </location>
</feature>
<reference evidence="3" key="1">
    <citation type="journal article" date="2014" name="Int. J. Syst. Evol. Microbiol.">
        <title>Complete genome sequence of Corynebacterium casei LMG S-19264T (=DSM 44701T), isolated from a smear-ripened cheese.</title>
        <authorList>
            <consortium name="US DOE Joint Genome Institute (JGI-PGF)"/>
            <person name="Walter F."/>
            <person name="Albersmeier A."/>
            <person name="Kalinowski J."/>
            <person name="Ruckert C."/>
        </authorList>
    </citation>
    <scope>NUCLEOTIDE SEQUENCE</scope>
    <source>
        <strain evidence="3">CGMCC 1.15794</strain>
    </source>
</reference>
<feature type="compositionally biased region" description="Acidic residues" evidence="1">
    <location>
        <begin position="243"/>
        <end position="256"/>
    </location>
</feature>
<reference evidence="3" key="2">
    <citation type="submission" date="2020-09" db="EMBL/GenBank/DDBJ databases">
        <authorList>
            <person name="Sun Q."/>
            <person name="Zhou Y."/>
        </authorList>
    </citation>
    <scope>NUCLEOTIDE SEQUENCE</scope>
    <source>
        <strain evidence="3">CGMCC 1.15794</strain>
    </source>
</reference>
<feature type="compositionally biased region" description="Basic and acidic residues" evidence="1">
    <location>
        <begin position="120"/>
        <end position="143"/>
    </location>
</feature>
<evidence type="ECO:0000313" key="3">
    <source>
        <dbReference type="EMBL" id="GGH40491.1"/>
    </source>
</evidence>
<evidence type="ECO:0000256" key="1">
    <source>
        <dbReference type="SAM" id="MobiDB-lite"/>
    </source>
</evidence>
<dbReference type="GO" id="GO:0016887">
    <property type="term" value="F:ATP hydrolysis activity"/>
    <property type="evidence" value="ECO:0007669"/>
    <property type="project" value="TreeGrafter"/>
</dbReference>
<gene>
    <name evidence="3" type="ORF">GCM10010921_12480</name>
</gene>
<evidence type="ECO:0000313" key="4">
    <source>
        <dbReference type="Proteomes" id="UP000657592"/>
    </source>
</evidence>
<dbReference type="Proteomes" id="UP000657592">
    <property type="component" value="Unassembled WGS sequence"/>
</dbReference>
<evidence type="ECO:0000259" key="2">
    <source>
        <dbReference type="Pfam" id="PF01656"/>
    </source>
</evidence>
<feature type="compositionally biased region" description="Basic and acidic residues" evidence="1">
    <location>
        <begin position="314"/>
        <end position="326"/>
    </location>
</feature>
<dbReference type="PANTHER" id="PTHR43384:SF14">
    <property type="entry name" value="ESX-1 SECRETION-ASSOCIATED PROTEIN ESPI"/>
    <property type="match status" value="1"/>
</dbReference>
<dbReference type="InterPro" id="IPR027417">
    <property type="entry name" value="P-loop_NTPase"/>
</dbReference>
<dbReference type="Pfam" id="PF01656">
    <property type="entry name" value="CbiA"/>
    <property type="match status" value="1"/>
</dbReference>